<organism evidence="4 5">
    <name type="scientific">Acanthoscelides obtectus</name>
    <name type="common">Bean weevil</name>
    <name type="synonym">Bruchus obtectus</name>
    <dbReference type="NCBI Taxonomy" id="200917"/>
    <lineage>
        <taxon>Eukaryota</taxon>
        <taxon>Metazoa</taxon>
        <taxon>Ecdysozoa</taxon>
        <taxon>Arthropoda</taxon>
        <taxon>Hexapoda</taxon>
        <taxon>Insecta</taxon>
        <taxon>Pterygota</taxon>
        <taxon>Neoptera</taxon>
        <taxon>Endopterygota</taxon>
        <taxon>Coleoptera</taxon>
        <taxon>Polyphaga</taxon>
        <taxon>Cucujiformia</taxon>
        <taxon>Chrysomeloidea</taxon>
        <taxon>Chrysomelidae</taxon>
        <taxon>Bruchinae</taxon>
        <taxon>Bruchini</taxon>
        <taxon>Acanthoscelides</taxon>
    </lineage>
</organism>
<gene>
    <name evidence="4" type="ORF">ACAOBT_LOCUS30029</name>
</gene>
<protein>
    <recommendedName>
        <fullName evidence="3">RRM domain-containing protein</fullName>
    </recommendedName>
</protein>
<dbReference type="GO" id="GO:0003723">
    <property type="term" value="F:RNA binding"/>
    <property type="evidence" value="ECO:0007669"/>
    <property type="project" value="UniProtKB-KW"/>
</dbReference>
<dbReference type="AlphaFoldDB" id="A0A9P0M7Z1"/>
<dbReference type="SUPFAM" id="SSF54928">
    <property type="entry name" value="RNA-binding domain, RBD"/>
    <property type="match status" value="1"/>
</dbReference>
<evidence type="ECO:0000256" key="1">
    <source>
        <dbReference type="ARBA" id="ARBA00022884"/>
    </source>
</evidence>
<dbReference type="InterPro" id="IPR000504">
    <property type="entry name" value="RRM_dom"/>
</dbReference>
<dbReference type="EMBL" id="CAKOFQ010007784">
    <property type="protein sequence ID" value="CAH2008131.1"/>
    <property type="molecule type" value="Genomic_DNA"/>
</dbReference>
<evidence type="ECO:0000259" key="3">
    <source>
        <dbReference type="SMART" id="SM00360"/>
    </source>
</evidence>
<proteinExistence type="predicted"/>
<dbReference type="SMART" id="SM00360">
    <property type="entry name" value="RRM"/>
    <property type="match status" value="1"/>
</dbReference>
<dbReference type="InterPro" id="IPR012677">
    <property type="entry name" value="Nucleotide-bd_a/b_plait_sf"/>
</dbReference>
<feature type="region of interest" description="Disordered" evidence="2">
    <location>
        <begin position="80"/>
        <end position="99"/>
    </location>
</feature>
<keyword evidence="5" id="KW-1185">Reference proteome</keyword>
<keyword evidence="1" id="KW-0694">RNA-binding</keyword>
<accession>A0A9P0M7Z1</accession>
<feature type="compositionally biased region" description="Low complexity" evidence="2">
    <location>
        <begin position="89"/>
        <end position="99"/>
    </location>
</feature>
<sequence length="99" mass="11475">MGIESEVDRRLYIRLPVKIEDEFVVRDLHPDIVQVKLPRQKSRRWCIVLFDSKEKCQAACACLKKKKINKKKIIVKPFKKGGGEDSVKSSKPLVKLLKK</sequence>
<feature type="domain" description="RRM" evidence="3">
    <location>
        <begin position="10"/>
        <end position="76"/>
    </location>
</feature>
<dbReference type="Proteomes" id="UP001152888">
    <property type="component" value="Unassembled WGS sequence"/>
</dbReference>
<reference evidence="4" key="1">
    <citation type="submission" date="2022-03" db="EMBL/GenBank/DDBJ databases">
        <authorList>
            <person name="Sayadi A."/>
        </authorList>
    </citation>
    <scope>NUCLEOTIDE SEQUENCE</scope>
</reference>
<evidence type="ECO:0000313" key="5">
    <source>
        <dbReference type="Proteomes" id="UP001152888"/>
    </source>
</evidence>
<evidence type="ECO:0000256" key="2">
    <source>
        <dbReference type="SAM" id="MobiDB-lite"/>
    </source>
</evidence>
<name>A0A9P0M7Z1_ACAOB</name>
<comment type="caution">
    <text evidence="4">The sequence shown here is derived from an EMBL/GenBank/DDBJ whole genome shotgun (WGS) entry which is preliminary data.</text>
</comment>
<dbReference type="OrthoDB" id="6361271at2759"/>
<dbReference type="Gene3D" id="3.30.70.330">
    <property type="match status" value="1"/>
</dbReference>
<evidence type="ECO:0000313" key="4">
    <source>
        <dbReference type="EMBL" id="CAH2008131.1"/>
    </source>
</evidence>
<dbReference type="Pfam" id="PF00076">
    <property type="entry name" value="RRM_1"/>
    <property type="match status" value="1"/>
</dbReference>
<dbReference type="InterPro" id="IPR035979">
    <property type="entry name" value="RBD_domain_sf"/>
</dbReference>